<dbReference type="EMBL" id="CM042010">
    <property type="protein sequence ID" value="KAI3781745.1"/>
    <property type="molecule type" value="Genomic_DNA"/>
</dbReference>
<evidence type="ECO:0000313" key="2">
    <source>
        <dbReference type="Proteomes" id="UP001055811"/>
    </source>
</evidence>
<reference evidence="1 2" key="2">
    <citation type="journal article" date="2022" name="Mol. Ecol. Resour.">
        <title>The genomes of chicory, endive, great burdock and yacon provide insights into Asteraceae paleo-polyploidization history and plant inulin production.</title>
        <authorList>
            <person name="Fan W."/>
            <person name="Wang S."/>
            <person name="Wang H."/>
            <person name="Wang A."/>
            <person name="Jiang F."/>
            <person name="Liu H."/>
            <person name="Zhao H."/>
            <person name="Xu D."/>
            <person name="Zhang Y."/>
        </authorList>
    </citation>
    <scope>NUCLEOTIDE SEQUENCE [LARGE SCALE GENOMIC DNA]</scope>
    <source>
        <strain evidence="2">cv. Punajuju</strain>
        <tissue evidence="1">Leaves</tissue>
    </source>
</reference>
<dbReference type="Proteomes" id="UP001055811">
    <property type="component" value="Linkage Group LG02"/>
</dbReference>
<proteinExistence type="predicted"/>
<reference evidence="2" key="1">
    <citation type="journal article" date="2022" name="Mol. Ecol. Resour.">
        <title>The genomes of chicory, endive, great burdock and yacon provide insights into Asteraceae palaeo-polyploidization history and plant inulin production.</title>
        <authorList>
            <person name="Fan W."/>
            <person name="Wang S."/>
            <person name="Wang H."/>
            <person name="Wang A."/>
            <person name="Jiang F."/>
            <person name="Liu H."/>
            <person name="Zhao H."/>
            <person name="Xu D."/>
            <person name="Zhang Y."/>
        </authorList>
    </citation>
    <scope>NUCLEOTIDE SEQUENCE [LARGE SCALE GENOMIC DNA]</scope>
    <source>
        <strain evidence="2">cv. Punajuju</strain>
    </source>
</reference>
<comment type="caution">
    <text evidence="1">The sequence shown here is derived from an EMBL/GenBank/DDBJ whole genome shotgun (WGS) entry which is preliminary data.</text>
</comment>
<gene>
    <name evidence="1" type="ORF">L2E82_11769</name>
</gene>
<sequence length="180" mass="19725">MHLRFPAFSLHGFNRNIGIIFRLSELQILSLTSISPTISKLVFYTKQSFSSEFIVTFSFSGKPTVNKVPKLGEPVILGIAIDGCALAFVLLALIMILRQNVNGNGSLVFFEGSSLAFDLEDLFRSSTEVLGKGTFGTTYKAALEDAIMVVVKRLKEVEVISAPKDLIPDEYASSDQNGRI</sequence>
<accession>A0ACB9GFE2</accession>
<organism evidence="1 2">
    <name type="scientific">Cichorium intybus</name>
    <name type="common">Chicory</name>
    <dbReference type="NCBI Taxonomy" id="13427"/>
    <lineage>
        <taxon>Eukaryota</taxon>
        <taxon>Viridiplantae</taxon>
        <taxon>Streptophyta</taxon>
        <taxon>Embryophyta</taxon>
        <taxon>Tracheophyta</taxon>
        <taxon>Spermatophyta</taxon>
        <taxon>Magnoliopsida</taxon>
        <taxon>eudicotyledons</taxon>
        <taxon>Gunneridae</taxon>
        <taxon>Pentapetalae</taxon>
        <taxon>asterids</taxon>
        <taxon>campanulids</taxon>
        <taxon>Asterales</taxon>
        <taxon>Asteraceae</taxon>
        <taxon>Cichorioideae</taxon>
        <taxon>Cichorieae</taxon>
        <taxon>Cichoriinae</taxon>
        <taxon>Cichorium</taxon>
    </lineage>
</organism>
<evidence type="ECO:0000313" key="1">
    <source>
        <dbReference type="EMBL" id="KAI3781745.1"/>
    </source>
</evidence>
<name>A0ACB9GFE2_CICIN</name>
<keyword evidence="2" id="KW-1185">Reference proteome</keyword>
<protein>
    <submittedName>
        <fullName evidence="1">Uncharacterized protein</fullName>
    </submittedName>
</protein>